<comment type="caution">
    <text evidence="12">The sequence shown here is derived from an EMBL/GenBank/DDBJ whole genome shotgun (WGS) entry which is preliminary data.</text>
</comment>
<dbReference type="GO" id="GO:0005868">
    <property type="term" value="C:cytoplasmic dynein complex"/>
    <property type="evidence" value="ECO:0007669"/>
    <property type="project" value="TreeGrafter"/>
</dbReference>
<keyword evidence="8 10" id="KW-0206">Cytoskeleton</keyword>
<gene>
    <name evidence="12" type="ORF">QJS04_geneDACA022482</name>
</gene>
<keyword evidence="9" id="KW-0539">Nucleus</keyword>
<keyword evidence="5 10" id="KW-0493">Microtubule</keyword>
<dbReference type="AlphaFoldDB" id="A0AAV9BI31"/>
<feature type="region of interest" description="Disordered" evidence="11">
    <location>
        <begin position="1"/>
        <end position="22"/>
    </location>
</feature>
<reference evidence="12" key="2">
    <citation type="submission" date="2023-06" db="EMBL/GenBank/DDBJ databases">
        <authorList>
            <person name="Ma L."/>
            <person name="Liu K.-W."/>
            <person name="Li Z."/>
            <person name="Hsiao Y.-Y."/>
            <person name="Qi Y."/>
            <person name="Fu T."/>
            <person name="Tang G."/>
            <person name="Zhang D."/>
            <person name="Sun W.-H."/>
            <person name="Liu D.-K."/>
            <person name="Li Y."/>
            <person name="Chen G.-Z."/>
            <person name="Liu X.-D."/>
            <person name="Liao X.-Y."/>
            <person name="Jiang Y.-T."/>
            <person name="Yu X."/>
            <person name="Hao Y."/>
            <person name="Huang J."/>
            <person name="Zhao X.-W."/>
            <person name="Ke S."/>
            <person name="Chen Y.-Y."/>
            <person name="Wu W.-L."/>
            <person name="Hsu J.-L."/>
            <person name="Lin Y.-F."/>
            <person name="Huang M.-D."/>
            <person name="Li C.-Y."/>
            <person name="Huang L."/>
            <person name="Wang Z.-W."/>
            <person name="Zhao X."/>
            <person name="Zhong W.-Y."/>
            <person name="Peng D.-H."/>
            <person name="Ahmad S."/>
            <person name="Lan S."/>
            <person name="Zhang J.-S."/>
            <person name="Tsai W.-C."/>
            <person name="Van De Peer Y."/>
            <person name="Liu Z.-J."/>
        </authorList>
    </citation>
    <scope>NUCLEOTIDE SEQUENCE</scope>
    <source>
        <strain evidence="12">SCP</strain>
        <tissue evidence="12">Leaves</tissue>
    </source>
</reference>
<dbReference type="GO" id="GO:0005634">
    <property type="term" value="C:nucleus"/>
    <property type="evidence" value="ECO:0007669"/>
    <property type="project" value="UniProtKB-SubCell"/>
</dbReference>
<reference evidence="12" key="1">
    <citation type="journal article" date="2023" name="Nat. Commun.">
        <title>Diploid and tetraploid genomes of Acorus and the evolution of monocots.</title>
        <authorList>
            <person name="Ma L."/>
            <person name="Liu K.W."/>
            <person name="Li Z."/>
            <person name="Hsiao Y.Y."/>
            <person name="Qi Y."/>
            <person name="Fu T."/>
            <person name="Tang G.D."/>
            <person name="Zhang D."/>
            <person name="Sun W.H."/>
            <person name="Liu D.K."/>
            <person name="Li Y."/>
            <person name="Chen G.Z."/>
            <person name="Liu X.D."/>
            <person name="Liao X.Y."/>
            <person name="Jiang Y.T."/>
            <person name="Yu X."/>
            <person name="Hao Y."/>
            <person name="Huang J."/>
            <person name="Zhao X.W."/>
            <person name="Ke S."/>
            <person name="Chen Y.Y."/>
            <person name="Wu W.L."/>
            <person name="Hsu J.L."/>
            <person name="Lin Y.F."/>
            <person name="Huang M.D."/>
            <person name="Li C.Y."/>
            <person name="Huang L."/>
            <person name="Wang Z.W."/>
            <person name="Zhao X."/>
            <person name="Zhong W.Y."/>
            <person name="Peng D.H."/>
            <person name="Ahmad S."/>
            <person name="Lan S."/>
            <person name="Zhang J.S."/>
            <person name="Tsai W.C."/>
            <person name="Van de Peer Y."/>
            <person name="Liu Z.J."/>
        </authorList>
    </citation>
    <scope>NUCLEOTIDE SEQUENCE</scope>
    <source>
        <strain evidence="12">SCP</strain>
    </source>
</reference>
<evidence type="ECO:0000313" key="12">
    <source>
        <dbReference type="EMBL" id="KAK1275678.1"/>
    </source>
</evidence>
<keyword evidence="7" id="KW-0653">Protein transport</keyword>
<dbReference type="FunFam" id="3.30.740.10:FF:000005">
    <property type="entry name" value="Dynein light chain"/>
    <property type="match status" value="1"/>
</dbReference>
<evidence type="ECO:0000256" key="3">
    <source>
        <dbReference type="ARBA" id="ARBA00022448"/>
    </source>
</evidence>
<feature type="compositionally biased region" description="Basic residues" evidence="11">
    <location>
        <begin position="7"/>
        <end position="18"/>
    </location>
</feature>
<dbReference type="InterPro" id="IPR037177">
    <property type="entry name" value="DLC_sf"/>
</dbReference>
<dbReference type="PANTHER" id="PTHR11886">
    <property type="entry name" value="DYNEIN LIGHT CHAIN"/>
    <property type="match status" value="1"/>
</dbReference>
<name>A0AAV9BI31_ACOGR</name>
<dbReference type="SMART" id="SM01375">
    <property type="entry name" value="Dynein_light"/>
    <property type="match status" value="1"/>
</dbReference>
<evidence type="ECO:0000256" key="7">
    <source>
        <dbReference type="ARBA" id="ARBA00022927"/>
    </source>
</evidence>
<dbReference type="InterPro" id="IPR001372">
    <property type="entry name" value="Dynein_light_chain_typ-1/2"/>
</dbReference>
<sequence>MEEKDRRLARRPPLRRTRSASAPAPAIDELHLAAIAAGLNIRPRSADMAPAMQEKAFRFARRIVDSAGDRRPSPTQIALALKKEFDSSYGLAWHCVVGKSFGSFLTHSPGGFVYFSLDGLSLLLFKTEVRPVAAK</sequence>
<dbReference type="PANTHER" id="PTHR11886:SF56">
    <property type="entry name" value="OS02G0580400 PROTEIN"/>
    <property type="match status" value="1"/>
</dbReference>
<proteinExistence type="inferred from homology"/>
<keyword evidence="3" id="KW-0813">Transport</keyword>
<evidence type="ECO:0000256" key="4">
    <source>
        <dbReference type="ARBA" id="ARBA00022490"/>
    </source>
</evidence>
<evidence type="ECO:0000256" key="6">
    <source>
        <dbReference type="ARBA" id="ARBA00022816"/>
    </source>
</evidence>
<keyword evidence="10" id="KW-0505">Motor protein</keyword>
<evidence type="ECO:0000256" key="2">
    <source>
        <dbReference type="ARBA" id="ARBA00004245"/>
    </source>
</evidence>
<keyword evidence="4 10" id="KW-0963">Cytoplasm</keyword>
<dbReference type="Gene3D" id="3.30.740.10">
    <property type="entry name" value="Protein Inhibitor Of Neuronal Nitric Oxide Synthase"/>
    <property type="match status" value="1"/>
</dbReference>
<keyword evidence="13" id="KW-1185">Reference proteome</keyword>
<dbReference type="GO" id="GO:0005874">
    <property type="term" value="C:microtubule"/>
    <property type="evidence" value="ECO:0007669"/>
    <property type="project" value="UniProtKB-KW"/>
</dbReference>
<dbReference type="GO" id="GO:0051028">
    <property type="term" value="P:mRNA transport"/>
    <property type="evidence" value="ECO:0007669"/>
    <property type="project" value="UniProtKB-KW"/>
</dbReference>
<evidence type="ECO:0000256" key="5">
    <source>
        <dbReference type="ARBA" id="ARBA00022701"/>
    </source>
</evidence>
<evidence type="ECO:0000256" key="10">
    <source>
        <dbReference type="RuleBase" id="RU365010"/>
    </source>
</evidence>
<comment type="similarity">
    <text evidence="10">Belongs to the dynein light chain family.</text>
</comment>
<organism evidence="12 13">
    <name type="scientific">Acorus gramineus</name>
    <name type="common">Dwarf sweet flag</name>
    <dbReference type="NCBI Taxonomy" id="55184"/>
    <lineage>
        <taxon>Eukaryota</taxon>
        <taxon>Viridiplantae</taxon>
        <taxon>Streptophyta</taxon>
        <taxon>Embryophyta</taxon>
        <taxon>Tracheophyta</taxon>
        <taxon>Spermatophyta</taxon>
        <taxon>Magnoliopsida</taxon>
        <taxon>Liliopsida</taxon>
        <taxon>Acoraceae</taxon>
        <taxon>Acorus</taxon>
    </lineage>
</organism>
<evidence type="ECO:0000256" key="11">
    <source>
        <dbReference type="SAM" id="MobiDB-lite"/>
    </source>
</evidence>
<evidence type="ECO:0000256" key="9">
    <source>
        <dbReference type="ARBA" id="ARBA00023242"/>
    </source>
</evidence>
<evidence type="ECO:0000256" key="8">
    <source>
        <dbReference type="ARBA" id="ARBA00023212"/>
    </source>
</evidence>
<dbReference type="GO" id="GO:0007017">
    <property type="term" value="P:microtubule-based process"/>
    <property type="evidence" value="ECO:0007669"/>
    <property type="project" value="InterPro"/>
</dbReference>
<dbReference type="SUPFAM" id="SSF54648">
    <property type="entry name" value="DLC"/>
    <property type="match status" value="1"/>
</dbReference>
<evidence type="ECO:0000256" key="1">
    <source>
        <dbReference type="ARBA" id="ARBA00004123"/>
    </source>
</evidence>
<evidence type="ECO:0000313" key="13">
    <source>
        <dbReference type="Proteomes" id="UP001179952"/>
    </source>
</evidence>
<dbReference type="Pfam" id="PF01221">
    <property type="entry name" value="Dynein_light"/>
    <property type="match status" value="1"/>
</dbReference>
<keyword evidence="6" id="KW-0509">mRNA transport</keyword>
<dbReference type="GO" id="GO:0045505">
    <property type="term" value="F:dynein intermediate chain binding"/>
    <property type="evidence" value="ECO:0007669"/>
    <property type="project" value="TreeGrafter"/>
</dbReference>
<dbReference type="EMBL" id="JAUJYN010000003">
    <property type="protein sequence ID" value="KAK1275678.1"/>
    <property type="molecule type" value="Genomic_DNA"/>
</dbReference>
<protein>
    <recommendedName>
        <fullName evidence="10">Dynein light chain</fullName>
    </recommendedName>
</protein>
<comment type="subcellular location">
    <subcellularLocation>
        <location evidence="2 10">Cytoplasm</location>
        <location evidence="2 10">Cytoskeleton</location>
    </subcellularLocation>
    <subcellularLocation>
        <location evidence="1">Nucleus</location>
    </subcellularLocation>
</comment>
<dbReference type="Proteomes" id="UP001179952">
    <property type="component" value="Unassembled WGS sequence"/>
</dbReference>
<accession>A0AAV9BI31</accession>
<keyword evidence="10" id="KW-0243">Dynein</keyword>
<dbReference type="GO" id="GO:0015031">
    <property type="term" value="P:protein transport"/>
    <property type="evidence" value="ECO:0007669"/>
    <property type="project" value="UniProtKB-KW"/>
</dbReference>